<sequence length="137" mass="15136">MCPQSPGSIEAVVELSRELGKSEKVESYRQASQSFHSSMDGSAATTSASNQASRPVLLWEIKVYAKSKFKKKPCPPSAVRPKVKPKQLVIFPVNYANKLLNYEAHKEIICPFDLFVLSYILYCILSGSVSRPGAIVK</sequence>
<feature type="compositionally biased region" description="Polar residues" evidence="1">
    <location>
        <begin position="30"/>
        <end position="40"/>
    </location>
</feature>
<proteinExistence type="predicted"/>
<evidence type="ECO:0000256" key="1">
    <source>
        <dbReference type="SAM" id="MobiDB-lite"/>
    </source>
</evidence>
<evidence type="ECO:0000313" key="2">
    <source>
        <dbReference type="EMBL" id="VEL13829.1"/>
    </source>
</evidence>
<name>A0A3S5CJP0_9PLAT</name>
<keyword evidence="3" id="KW-1185">Reference proteome</keyword>
<feature type="compositionally biased region" description="Low complexity" evidence="1">
    <location>
        <begin position="42"/>
        <end position="52"/>
    </location>
</feature>
<feature type="region of interest" description="Disordered" evidence="1">
    <location>
        <begin position="30"/>
        <end position="52"/>
    </location>
</feature>
<accession>A0A3S5CJP0</accession>
<dbReference type="Proteomes" id="UP000784294">
    <property type="component" value="Unassembled WGS sequence"/>
</dbReference>
<reference evidence="2" key="1">
    <citation type="submission" date="2018-11" db="EMBL/GenBank/DDBJ databases">
        <authorList>
            <consortium name="Pathogen Informatics"/>
        </authorList>
    </citation>
    <scope>NUCLEOTIDE SEQUENCE</scope>
</reference>
<gene>
    <name evidence="2" type="ORF">PXEA_LOCUS7269</name>
</gene>
<comment type="caution">
    <text evidence="2">The sequence shown here is derived from an EMBL/GenBank/DDBJ whole genome shotgun (WGS) entry which is preliminary data.</text>
</comment>
<dbReference type="EMBL" id="CAAALY010019078">
    <property type="protein sequence ID" value="VEL13829.1"/>
    <property type="molecule type" value="Genomic_DNA"/>
</dbReference>
<evidence type="ECO:0000313" key="3">
    <source>
        <dbReference type="Proteomes" id="UP000784294"/>
    </source>
</evidence>
<dbReference type="AlphaFoldDB" id="A0A3S5CJP0"/>
<organism evidence="2 3">
    <name type="scientific">Protopolystoma xenopodis</name>
    <dbReference type="NCBI Taxonomy" id="117903"/>
    <lineage>
        <taxon>Eukaryota</taxon>
        <taxon>Metazoa</taxon>
        <taxon>Spiralia</taxon>
        <taxon>Lophotrochozoa</taxon>
        <taxon>Platyhelminthes</taxon>
        <taxon>Monogenea</taxon>
        <taxon>Polyopisthocotylea</taxon>
        <taxon>Polystomatidea</taxon>
        <taxon>Polystomatidae</taxon>
        <taxon>Protopolystoma</taxon>
    </lineage>
</organism>
<protein>
    <submittedName>
        <fullName evidence="2">Uncharacterized protein</fullName>
    </submittedName>
</protein>